<evidence type="ECO:0000313" key="3">
    <source>
        <dbReference type="Proteomes" id="UP001139354"/>
    </source>
</evidence>
<comment type="caution">
    <text evidence="2">The sequence shown here is derived from an EMBL/GenBank/DDBJ whole genome shotgun (WGS) entry which is preliminary data.</text>
</comment>
<feature type="transmembrane region" description="Helical" evidence="1">
    <location>
        <begin position="15"/>
        <end position="41"/>
    </location>
</feature>
<sequence>MNSHGGDPNVAGPLFGFLVAALMFWLAVGFLPFTAPVAAWFQRRLESDPALPPMGRTAAAKNMSPGQIVLFSIASIFITAIIMLNVVPQIVGATNQTGASGLGAATLVFTGPAMIVAGSIIAIRAAAKRRRGLIMAGGLLAVAGLAGIASGAAVVLAAAG</sequence>
<keyword evidence="1" id="KW-0472">Membrane</keyword>
<proteinExistence type="predicted"/>
<dbReference type="EMBL" id="JAGTTN010000001">
    <property type="protein sequence ID" value="MCC2030821.1"/>
    <property type="molecule type" value="Genomic_DNA"/>
</dbReference>
<evidence type="ECO:0000256" key="1">
    <source>
        <dbReference type="SAM" id="Phobius"/>
    </source>
</evidence>
<dbReference type="AlphaFoldDB" id="A0A9X1S0Q4"/>
<keyword evidence="1" id="KW-1133">Transmembrane helix</keyword>
<name>A0A9X1S0Q4_9MICO</name>
<keyword evidence="3" id="KW-1185">Reference proteome</keyword>
<feature type="transmembrane region" description="Helical" evidence="1">
    <location>
        <begin position="133"/>
        <end position="159"/>
    </location>
</feature>
<dbReference type="Proteomes" id="UP001139354">
    <property type="component" value="Unassembled WGS sequence"/>
</dbReference>
<gene>
    <name evidence="2" type="ORF">KEC57_01335</name>
</gene>
<feature type="transmembrane region" description="Helical" evidence="1">
    <location>
        <begin position="68"/>
        <end position="87"/>
    </location>
</feature>
<organism evidence="2 3">
    <name type="scientific">Microbacterium allomyrinae</name>
    <dbReference type="NCBI Taxonomy" id="2830666"/>
    <lineage>
        <taxon>Bacteria</taxon>
        <taxon>Bacillati</taxon>
        <taxon>Actinomycetota</taxon>
        <taxon>Actinomycetes</taxon>
        <taxon>Micrococcales</taxon>
        <taxon>Microbacteriaceae</taxon>
        <taxon>Microbacterium</taxon>
    </lineage>
</organism>
<dbReference type="RefSeq" id="WP_229382716.1">
    <property type="nucleotide sequence ID" value="NZ_JAGTTN010000001.1"/>
</dbReference>
<protein>
    <submittedName>
        <fullName evidence="2">Uncharacterized protein</fullName>
    </submittedName>
</protein>
<accession>A0A9X1S0Q4</accession>
<reference evidence="2" key="1">
    <citation type="submission" date="2021-04" db="EMBL/GenBank/DDBJ databases">
        <title>Microbacterium tenobrionis sp. nov. and Microbacterium allomyrinae sp. nov., isolated from larvae of Tenobrio molitor and Allomyrina dichotoma, respectively.</title>
        <authorList>
            <person name="Lee S.D."/>
        </authorList>
    </citation>
    <scope>NUCLEOTIDE SEQUENCE</scope>
    <source>
        <strain evidence="2">BWT-G7</strain>
    </source>
</reference>
<feature type="transmembrane region" description="Helical" evidence="1">
    <location>
        <begin position="99"/>
        <end position="121"/>
    </location>
</feature>
<keyword evidence="1" id="KW-0812">Transmembrane</keyword>
<evidence type="ECO:0000313" key="2">
    <source>
        <dbReference type="EMBL" id="MCC2030821.1"/>
    </source>
</evidence>